<dbReference type="STRING" id="1297742.A176_007592"/>
<reference evidence="2 3" key="1">
    <citation type="journal article" date="2016" name="PLoS ONE">
        <title>Complete Genome Sequence and Comparative Genomics of a Novel Myxobacterium Myxococcus hansupus.</title>
        <authorList>
            <person name="Sharma G."/>
            <person name="Narwani T."/>
            <person name="Subramanian S."/>
        </authorList>
    </citation>
    <scope>NUCLEOTIDE SEQUENCE [LARGE SCALE GENOMIC DNA]</scope>
    <source>
        <strain evidence="3">mixupus</strain>
    </source>
</reference>
<dbReference type="GO" id="GO:0006935">
    <property type="term" value="P:chemotaxis"/>
    <property type="evidence" value="ECO:0007669"/>
    <property type="project" value="InterPro"/>
</dbReference>
<dbReference type="PANTHER" id="PTHR22617:SF23">
    <property type="entry name" value="CHEMOTAXIS PROTEIN CHEW"/>
    <property type="match status" value="1"/>
</dbReference>
<evidence type="ECO:0000313" key="3">
    <source>
        <dbReference type="Proteomes" id="UP000009026"/>
    </source>
</evidence>
<dbReference type="GO" id="GO:0007165">
    <property type="term" value="P:signal transduction"/>
    <property type="evidence" value="ECO:0007669"/>
    <property type="project" value="InterPro"/>
</dbReference>
<dbReference type="PATRIC" id="fig|1297742.4.peg.7724"/>
<dbReference type="Proteomes" id="UP000009026">
    <property type="component" value="Chromosome"/>
</dbReference>
<dbReference type="InterPro" id="IPR002545">
    <property type="entry name" value="CheW-lke_dom"/>
</dbReference>
<keyword evidence="3" id="KW-1185">Reference proteome</keyword>
<dbReference type="InterPro" id="IPR039315">
    <property type="entry name" value="CheW"/>
</dbReference>
<dbReference type="GO" id="GO:0005829">
    <property type="term" value="C:cytosol"/>
    <property type="evidence" value="ECO:0007669"/>
    <property type="project" value="TreeGrafter"/>
</dbReference>
<protein>
    <submittedName>
        <fullName evidence="2">Positive regulator of CheA protein activity (CheW)</fullName>
    </submittedName>
</protein>
<dbReference type="eggNOG" id="COG0835">
    <property type="taxonomic scope" value="Bacteria"/>
</dbReference>
<gene>
    <name evidence="2" type="ORF">A176_007592</name>
</gene>
<name>A0A0H4XAI2_9BACT</name>
<dbReference type="PANTHER" id="PTHR22617">
    <property type="entry name" value="CHEMOTAXIS SENSOR HISTIDINE KINASE-RELATED"/>
    <property type="match status" value="1"/>
</dbReference>
<dbReference type="Pfam" id="PF01584">
    <property type="entry name" value="CheW"/>
    <property type="match status" value="1"/>
</dbReference>
<dbReference type="KEGG" id="mym:A176_007592"/>
<evidence type="ECO:0000313" key="2">
    <source>
        <dbReference type="EMBL" id="AKQ70680.1"/>
    </source>
</evidence>
<dbReference type="SUPFAM" id="SSF50341">
    <property type="entry name" value="CheW-like"/>
    <property type="match status" value="1"/>
</dbReference>
<evidence type="ECO:0000259" key="1">
    <source>
        <dbReference type="PROSITE" id="PS50851"/>
    </source>
</evidence>
<accession>A0A0H4XAI2</accession>
<organism evidence="2 3">
    <name type="scientific">Pseudomyxococcus hansupus</name>
    <dbReference type="NCBI Taxonomy" id="1297742"/>
    <lineage>
        <taxon>Bacteria</taxon>
        <taxon>Pseudomonadati</taxon>
        <taxon>Myxococcota</taxon>
        <taxon>Myxococcia</taxon>
        <taxon>Myxococcales</taxon>
        <taxon>Cystobacterineae</taxon>
        <taxon>Myxococcaceae</taxon>
        <taxon>Pseudomyxococcus</taxon>
    </lineage>
</organism>
<dbReference type="Gene3D" id="2.40.50.180">
    <property type="entry name" value="CheA-289, Domain 4"/>
    <property type="match status" value="1"/>
</dbReference>
<dbReference type="OrthoDB" id="9790406at2"/>
<dbReference type="RefSeq" id="WP_002633701.1">
    <property type="nucleotide sequence ID" value="NZ_CP012109.1"/>
</dbReference>
<dbReference type="InterPro" id="IPR036061">
    <property type="entry name" value="CheW-like_dom_sf"/>
</dbReference>
<dbReference type="AlphaFoldDB" id="A0A0H4XAI2"/>
<dbReference type="SMART" id="SM00260">
    <property type="entry name" value="CheW"/>
    <property type="match status" value="1"/>
</dbReference>
<dbReference type="Gene3D" id="2.30.30.40">
    <property type="entry name" value="SH3 Domains"/>
    <property type="match status" value="1"/>
</dbReference>
<feature type="domain" description="CheW-like" evidence="1">
    <location>
        <begin position="2"/>
        <end position="142"/>
    </location>
</feature>
<proteinExistence type="predicted"/>
<dbReference type="PROSITE" id="PS50851">
    <property type="entry name" value="CHEW"/>
    <property type="match status" value="1"/>
</dbReference>
<dbReference type="EMBL" id="CP012109">
    <property type="protein sequence ID" value="AKQ70680.1"/>
    <property type="molecule type" value="Genomic_DNA"/>
</dbReference>
<sequence>MTVLHVVFKVAGAEYVLPAADVLQMESFTGATPVPGAASHVAGLVQVRGRVIPVVDARARFGLPPVERSLDSRVVVAQLGPRVVGLLVDSAREVLKLDPQQLKPPPSLVVEGARGFVKAVAQVGPRLVMLIDFPRVIGEETLDGDGQR</sequence>